<evidence type="ECO:0000313" key="1">
    <source>
        <dbReference type="Proteomes" id="UP000887540"/>
    </source>
</evidence>
<dbReference type="WBParaSite" id="ACRNAN_scaffold4121.g6997.t1">
    <property type="protein sequence ID" value="ACRNAN_scaffold4121.g6997.t1"/>
    <property type="gene ID" value="ACRNAN_scaffold4121.g6997"/>
</dbReference>
<keyword evidence="1" id="KW-1185">Reference proteome</keyword>
<protein>
    <submittedName>
        <fullName evidence="2">Uncharacterized protein</fullName>
    </submittedName>
</protein>
<proteinExistence type="predicted"/>
<dbReference type="Proteomes" id="UP000887540">
    <property type="component" value="Unplaced"/>
</dbReference>
<name>A0A914DVL5_9BILA</name>
<dbReference type="AlphaFoldDB" id="A0A914DVL5"/>
<reference evidence="2" key="1">
    <citation type="submission" date="2022-11" db="UniProtKB">
        <authorList>
            <consortium name="WormBaseParasite"/>
        </authorList>
    </citation>
    <scope>IDENTIFICATION</scope>
</reference>
<sequence length="52" mass="5894">MAKGGSEKSGNEIWDDILQSLEKVGDKYIDSNEAKQIIKEIEDDTKLLIQKK</sequence>
<organism evidence="1 2">
    <name type="scientific">Acrobeloides nanus</name>
    <dbReference type="NCBI Taxonomy" id="290746"/>
    <lineage>
        <taxon>Eukaryota</taxon>
        <taxon>Metazoa</taxon>
        <taxon>Ecdysozoa</taxon>
        <taxon>Nematoda</taxon>
        <taxon>Chromadorea</taxon>
        <taxon>Rhabditida</taxon>
        <taxon>Tylenchina</taxon>
        <taxon>Cephalobomorpha</taxon>
        <taxon>Cephaloboidea</taxon>
        <taxon>Cephalobidae</taxon>
        <taxon>Acrobeloides</taxon>
    </lineage>
</organism>
<accession>A0A914DVL5</accession>
<evidence type="ECO:0000313" key="2">
    <source>
        <dbReference type="WBParaSite" id="ACRNAN_scaffold4121.g6997.t1"/>
    </source>
</evidence>